<dbReference type="eggNOG" id="arCOG01259">
    <property type="taxonomic scope" value="Archaea"/>
</dbReference>
<sequence length="232" mass="24281">MEPNLLETLDGQVALVTGANRGIGREIASGLVELDATVYGGVRDPTAALPDGVEAVEIDVTEESMIESAVEEVVSAGGQLDLLVNNAGVGGAGAGIEDIDSEDFDRILDVNLRGPSLLSKYALPHLLETDAPRIVNVSSGVGILAEPIESEMPAYRISKAGINALTVSLDQTYGEDGLIANSVDPGWVATDLGGEEAPREPQKGAETPIWLSRFGPGSPSGLFWKDKQVIDF</sequence>
<dbReference type="AlphaFoldDB" id="C7NMI5"/>
<dbReference type="GO" id="GO:0016491">
    <property type="term" value="F:oxidoreductase activity"/>
    <property type="evidence" value="ECO:0007669"/>
    <property type="project" value="TreeGrafter"/>
</dbReference>
<dbReference type="Gene3D" id="3.40.50.720">
    <property type="entry name" value="NAD(P)-binding Rossmann-like Domain"/>
    <property type="match status" value="1"/>
</dbReference>
<evidence type="ECO:0000313" key="2">
    <source>
        <dbReference type="EMBL" id="ACV12624.1"/>
    </source>
</evidence>
<dbReference type="GO" id="GO:0019748">
    <property type="term" value="P:secondary metabolic process"/>
    <property type="evidence" value="ECO:0007669"/>
    <property type="project" value="TreeGrafter"/>
</dbReference>
<dbReference type="InterPro" id="IPR036291">
    <property type="entry name" value="NAD(P)-bd_dom_sf"/>
</dbReference>
<protein>
    <submittedName>
        <fullName evidence="2">Short-chain dehydrogenase/reductase SDR</fullName>
    </submittedName>
</protein>
<dbReference type="EMBL" id="CP001687">
    <property type="protein sequence ID" value="ACV12624.1"/>
    <property type="molecule type" value="Genomic_DNA"/>
</dbReference>
<proteinExistence type="inferred from homology"/>
<dbReference type="PRINTS" id="PR00080">
    <property type="entry name" value="SDRFAMILY"/>
</dbReference>
<name>C7NMI5_HALUD</name>
<dbReference type="Proteomes" id="UP000002071">
    <property type="component" value="Chromosome"/>
</dbReference>
<dbReference type="PANTHER" id="PTHR43544">
    <property type="entry name" value="SHORT-CHAIN DEHYDROGENASE/REDUCTASE"/>
    <property type="match status" value="1"/>
</dbReference>
<organism evidence="2 3">
    <name type="scientific">Halorhabdus utahensis (strain DSM 12940 / JCM 11049 / AX-2)</name>
    <dbReference type="NCBI Taxonomy" id="519442"/>
    <lineage>
        <taxon>Archaea</taxon>
        <taxon>Methanobacteriati</taxon>
        <taxon>Methanobacteriota</taxon>
        <taxon>Stenosarchaea group</taxon>
        <taxon>Halobacteria</taxon>
        <taxon>Halobacteriales</taxon>
        <taxon>Haloarculaceae</taxon>
        <taxon>Halorhabdus</taxon>
    </lineage>
</organism>
<accession>C7NMI5</accession>
<reference evidence="2 3" key="1">
    <citation type="journal article" date="2009" name="Stand. Genomic Sci.">
        <title>Complete genome sequence of Halorhabdus utahensis type strain (AX-2).</title>
        <authorList>
            <person name="Anderson I."/>
            <person name="Tindall B.J."/>
            <person name="Pomrenke H."/>
            <person name="Goker M."/>
            <person name="Lapidus A."/>
            <person name="Nolan M."/>
            <person name="Copeland A."/>
            <person name="Glavina Del Rio T."/>
            <person name="Chen F."/>
            <person name="Tice H."/>
            <person name="Cheng J.F."/>
            <person name="Lucas S."/>
            <person name="Chertkov O."/>
            <person name="Bruce D."/>
            <person name="Brettin T."/>
            <person name="Detter J.C."/>
            <person name="Han C."/>
            <person name="Goodwin L."/>
            <person name="Land M."/>
            <person name="Hauser L."/>
            <person name="Chang Y.J."/>
            <person name="Jeffries C.D."/>
            <person name="Pitluck S."/>
            <person name="Pati A."/>
            <person name="Mavromatis K."/>
            <person name="Ivanova N."/>
            <person name="Ovchinnikova G."/>
            <person name="Chen A."/>
            <person name="Palaniappan K."/>
            <person name="Chain P."/>
            <person name="Rohde M."/>
            <person name="Bristow J."/>
            <person name="Eisen J.A."/>
            <person name="Markowitz V."/>
            <person name="Hugenholtz P."/>
            <person name="Kyrpides N.C."/>
            <person name="Klenk H.P."/>
        </authorList>
    </citation>
    <scope>NUCLEOTIDE SEQUENCE [LARGE SCALE GENOMIC DNA]</scope>
    <source>
        <strain evidence="3">DSM 12940 / JCM 11049 / AX-2</strain>
    </source>
</reference>
<dbReference type="GO" id="GO:0005737">
    <property type="term" value="C:cytoplasm"/>
    <property type="evidence" value="ECO:0007669"/>
    <property type="project" value="TreeGrafter"/>
</dbReference>
<dbReference type="Pfam" id="PF00106">
    <property type="entry name" value="adh_short"/>
    <property type="match status" value="1"/>
</dbReference>
<dbReference type="SUPFAM" id="SSF51735">
    <property type="entry name" value="NAD(P)-binding Rossmann-fold domains"/>
    <property type="match status" value="1"/>
</dbReference>
<dbReference type="InterPro" id="IPR051468">
    <property type="entry name" value="Fungal_SecMetab_SDRs"/>
</dbReference>
<evidence type="ECO:0000256" key="1">
    <source>
        <dbReference type="RuleBase" id="RU000363"/>
    </source>
</evidence>
<comment type="similarity">
    <text evidence="1">Belongs to the short-chain dehydrogenases/reductases (SDR) family.</text>
</comment>
<dbReference type="OrthoDB" id="312184at2157"/>
<dbReference type="GeneID" id="8384762"/>
<dbReference type="RefSeq" id="WP_015790190.1">
    <property type="nucleotide sequence ID" value="NC_013158.1"/>
</dbReference>
<dbReference type="PRINTS" id="PR00081">
    <property type="entry name" value="GDHRDH"/>
</dbReference>
<dbReference type="InterPro" id="IPR002347">
    <property type="entry name" value="SDR_fam"/>
</dbReference>
<dbReference type="KEGG" id="hut:Huta_2460"/>
<gene>
    <name evidence="2" type="ordered locus">Huta_2460</name>
</gene>
<dbReference type="HOGENOM" id="CLU_010194_9_0_2"/>
<dbReference type="PANTHER" id="PTHR43544:SF32">
    <property type="entry name" value="CHAIN DEHYDROGENASE, PUTATIVE (AFU_ORTHOLOGUE AFUA_5G01530)-RELATED"/>
    <property type="match status" value="1"/>
</dbReference>
<dbReference type="STRING" id="519442.Huta_2460"/>
<evidence type="ECO:0000313" key="3">
    <source>
        <dbReference type="Proteomes" id="UP000002071"/>
    </source>
</evidence>
<keyword evidence="3" id="KW-1185">Reference proteome</keyword>